<evidence type="ECO:0000256" key="2">
    <source>
        <dbReference type="ARBA" id="ARBA00022670"/>
    </source>
</evidence>
<evidence type="ECO:0000256" key="3">
    <source>
        <dbReference type="ARBA" id="ARBA00022801"/>
    </source>
</evidence>
<name>A0A382B3W0_9ZZZZ</name>
<dbReference type="GO" id="GO:0008233">
    <property type="term" value="F:peptidase activity"/>
    <property type="evidence" value="ECO:0007669"/>
    <property type="project" value="UniProtKB-KW"/>
</dbReference>
<dbReference type="InterPro" id="IPR054613">
    <property type="entry name" value="Peptidase_S78_dom"/>
</dbReference>
<keyword evidence="3" id="KW-0378">Hydrolase</keyword>
<evidence type="ECO:0000256" key="1">
    <source>
        <dbReference type="ARBA" id="ARBA00022612"/>
    </source>
</evidence>
<feature type="domain" description="Prohead serine protease" evidence="4">
    <location>
        <begin position="32"/>
        <end position="150"/>
    </location>
</feature>
<feature type="non-terminal residue" evidence="5">
    <location>
        <position position="1"/>
    </location>
</feature>
<dbReference type="InterPro" id="IPR006433">
    <property type="entry name" value="Prohead_protease"/>
</dbReference>
<keyword evidence="1" id="KW-1188">Viral release from host cell</keyword>
<proteinExistence type="predicted"/>
<dbReference type="Pfam" id="PF04586">
    <property type="entry name" value="Peptidase_S78"/>
    <property type="match status" value="1"/>
</dbReference>
<organism evidence="5">
    <name type="scientific">marine metagenome</name>
    <dbReference type="NCBI Taxonomy" id="408172"/>
    <lineage>
        <taxon>unclassified sequences</taxon>
        <taxon>metagenomes</taxon>
        <taxon>ecological metagenomes</taxon>
    </lineage>
</organism>
<dbReference type="AlphaFoldDB" id="A0A382B3W0"/>
<evidence type="ECO:0000313" key="5">
    <source>
        <dbReference type="EMBL" id="SVB08211.1"/>
    </source>
</evidence>
<keyword evidence="2" id="KW-0645">Protease</keyword>
<protein>
    <recommendedName>
        <fullName evidence="4">Prohead serine protease domain-containing protein</fullName>
    </recommendedName>
</protein>
<dbReference type="GO" id="GO:0006508">
    <property type="term" value="P:proteolysis"/>
    <property type="evidence" value="ECO:0007669"/>
    <property type="project" value="UniProtKB-KW"/>
</dbReference>
<feature type="non-terminal residue" evidence="5">
    <location>
        <position position="223"/>
    </location>
</feature>
<sequence>MEKIFNLTSTFKSHTDEDGSVKIRGMASTEDFDRAGDSVSSDAWTKGGLDNFEKNPIILFNHDYNRPIGRATSMKATSNGLEMEAKISKAAKDVVELVKDGVLGAFSVGFRVKDADYLEETDGLRIKDAELFEVSVVSVPCNQTATFSLAKSFDSETEYEDFKKTFTNSDGAQVQKEITMSEETTQPVDLEAFAKKVAEETAAKIAMKQAEQKAAEEAVKIEA</sequence>
<gene>
    <name evidence="5" type="ORF">METZ01_LOCUS161065</name>
</gene>
<reference evidence="5" key="1">
    <citation type="submission" date="2018-05" db="EMBL/GenBank/DDBJ databases">
        <authorList>
            <person name="Lanie J.A."/>
            <person name="Ng W.-L."/>
            <person name="Kazmierczak K.M."/>
            <person name="Andrzejewski T.M."/>
            <person name="Davidsen T.M."/>
            <person name="Wayne K.J."/>
            <person name="Tettelin H."/>
            <person name="Glass J.I."/>
            <person name="Rusch D."/>
            <person name="Podicherti R."/>
            <person name="Tsui H.-C.T."/>
            <person name="Winkler M.E."/>
        </authorList>
    </citation>
    <scope>NUCLEOTIDE SEQUENCE</scope>
</reference>
<dbReference type="NCBIfam" id="TIGR01543">
    <property type="entry name" value="proheadase_HK97"/>
    <property type="match status" value="1"/>
</dbReference>
<accession>A0A382B3W0</accession>
<dbReference type="EMBL" id="UINC01027997">
    <property type="protein sequence ID" value="SVB08211.1"/>
    <property type="molecule type" value="Genomic_DNA"/>
</dbReference>
<evidence type="ECO:0000259" key="4">
    <source>
        <dbReference type="Pfam" id="PF04586"/>
    </source>
</evidence>